<dbReference type="PROSITE" id="PS51257">
    <property type="entry name" value="PROKAR_LIPOPROTEIN"/>
    <property type="match status" value="1"/>
</dbReference>
<feature type="chain" id="PRO_5016073912" description="Lipoprotein" evidence="2">
    <location>
        <begin position="21"/>
        <end position="286"/>
    </location>
</feature>
<organism evidence="3 4">
    <name type="scientific">Anaerobiospirillum thomasii</name>
    <dbReference type="NCBI Taxonomy" id="179995"/>
    <lineage>
        <taxon>Bacteria</taxon>
        <taxon>Pseudomonadati</taxon>
        <taxon>Pseudomonadota</taxon>
        <taxon>Gammaproteobacteria</taxon>
        <taxon>Aeromonadales</taxon>
        <taxon>Succinivibrionaceae</taxon>
        <taxon>Anaerobiospirillum</taxon>
    </lineage>
</organism>
<name>A0A2X0V7W9_9GAMM</name>
<keyword evidence="4" id="KW-1185">Reference proteome</keyword>
<evidence type="ECO:0000256" key="2">
    <source>
        <dbReference type="SAM" id="SignalP"/>
    </source>
</evidence>
<accession>A0A2X0V7W9</accession>
<evidence type="ECO:0008006" key="5">
    <source>
        <dbReference type="Google" id="ProtNLM"/>
    </source>
</evidence>
<protein>
    <recommendedName>
        <fullName evidence="5">Lipoprotein</fullName>
    </recommendedName>
</protein>
<dbReference type="EMBL" id="UAPV01000001">
    <property type="protein sequence ID" value="SPT70554.1"/>
    <property type="molecule type" value="Genomic_DNA"/>
</dbReference>
<gene>
    <name evidence="3" type="ORF">NCTC13093_01970</name>
</gene>
<evidence type="ECO:0000313" key="3">
    <source>
        <dbReference type="EMBL" id="SPT70554.1"/>
    </source>
</evidence>
<sequence length="286" mass="30551">MQKLYKILALSSLMALTLSACNLTEPTVKSQSKEGREPAPIYTSEQSLQSAKASDKKEPVKQNVKAAPERLSLDDKGNVVSTVVQDDVSQATDTHNGAYEGSAVIPEGSAITTDEADSSFIESEEQSIRPQSAATSLPNYASGSSFANASCDLGLNTRAKEAAVKLAKALSGRINVDPGQIYVAQSVIPDKYLDCIDDVAKAVASGLVNAPSFNSVTTEHDKMHISSQNIGSARLIPQLVRQCRSHDIPYLAITIVKDIGTTPTLTLRLIRVETGITLSQAYEKLN</sequence>
<evidence type="ECO:0000256" key="1">
    <source>
        <dbReference type="SAM" id="MobiDB-lite"/>
    </source>
</evidence>
<evidence type="ECO:0000313" key="4">
    <source>
        <dbReference type="Proteomes" id="UP000250086"/>
    </source>
</evidence>
<dbReference type="Proteomes" id="UP000250086">
    <property type="component" value="Unassembled WGS sequence"/>
</dbReference>
<feature type="compositionally biased region" description="Polar residues" evidence="1">
    <location>
        <begin position="43"/>
        <end position="52"/>
    </location>
</feature>
<feature type="signal peptide" evidence="2">
    <location>
        <begin position="1"/>
        <end position="20"/>
    </location>
</feature>
<proteinExistence type="predicted"/>
<feature type="region of interest" description="Disordered" evidence="1">
    <location>
        <begin position="25"/>
        <end position="69"/>
    </location>
</feature>
<dbReference type="RefSeq" id="WP_113744614.1">
    <property type="nucleotide sequence ID" value="NZ_UAPV01000001.1"/>
</dbReference>
<reference evidence="3 4" key="1">
    <citation type="submission" date="2018-06" db="EMBL/GenBank/DDBJ databases">
        <authorList>
            <consortium name="Pathogen Informatics"/>
            <person name="Doyle S."/>
        </authorList>
    </citation>
    <scope>NUCLEOTIDE SEQUENCE [LARGE SCALE GENOMIC DNA]</scope>
    <source>
        <strain evidence="3 4">NCTC13093</strain>
    </source>
</reference>
<dbReference type="AlphaFoldDB" id="A0A2X0V7W9"/>
<keyword evidence="2" id="KW-0732">Signal</keyword>